<dbReference type="Proteomes" id="UP000789831">
    <property type="component" value="Unassembled WGS sequence"/>
</dbReference>
<dbReference type="OrthoDB" id="274828at2759"/>
<keyword evidence="4" id="KW-0689">Ribosomal protein</keyword>
<dbReference type="GO" id="GO:0005763">
    <property type="term" value="C:mitochondrial small ribosomal subunit"/>
    <property type="evidence" value="ECO:0007669"/>
    <property type="project" value="TreeGrafter"/>
</dbReference>
<dbReference type="InterPro" id="IPR019368">
    <property type="entry name" value="Ribosomal_mS29"/>
</dbReference>
<organism evidence="9 10">
    <name type="scientific">Ambispora gerdemannii</name>
    <dbReference type="NCBI Taxonomy" id="144530"/>
    <lineage>
        <taxon>Eukaryota</taxon>
        <taxon>Fungi</taxon>
        <taxon>Fungi incertae sedis</taxon>
        <taxon>Mucoromycota</taxon>
        <taxon>Glomeromycotina</taxon>
        <taxon>Glomeromycetes</taxon>
        <taxon>Archaeosporales</taxon>
        <taxon>Ambisporaceae</taxon>
        <taxon>Ambispora</taxon>
    </lineage>
</organism>
<evidence type="ECO:0000256" key="4">
    <source>
        <dbReference type="ARBA" id="ARBA00022980"/>
    </source>
</evidence>
<evidence type="ECO:0000313" key="10">
    <source>
        <dbReference type="Proteomes" id="UP000789831"/>
    </source>
</evidence>
<feature type="region of interest" description="Disordered" evidence="8">
    <location>
        <begin position="58"/>
        <end position="78"/>
    </location>
</feature>
<keyword evidence="10" id="KW-1185">Reference proteome</keyword>
<gene>
    <name evidence="9" type="ORF">AGERDE_LOCUS4862</name>
</gene>
<dbReference type="PANTHER" id="PTHR12810:SF0">
    <property type="entry name" value="SMALL RIBOSOMAL SUBUNIT PROTEIN MS29"/>
    <property type="match status" value="1"/>
</dbReference>
<reference evidence="9" key="1">
    <citation type="submission" date="2021-06" db="EMBL/GenBank/DDBJ databases">
        <authorList>
            <person name="Kallberg Y."/>
            <person name="Tangrot J."/>
            <person name="Rosling A."/>
        </authorList>
    </citation>
    <scope>NUCLEOTIDE SEQUENCE</scope>
    <source>
        <strain evidence="9">MT106</strain>
    </source>
</reference>
<dbReference type="GO" id="GO:0003735">
    <property type="term" value="F:structural constituent of ribosome"/>
    <property type="evidence" value="ECO:0007669"/>
    <property type="project" value="TreeGrafter"/>
</dbReference>
<comment type="subcellular location">
    <subcellularLocation>
        <location evidence="1">Mitochondrion</location>
    </subcellularLocation>
</comment>
<keyword evidence="5" id="KW-0496">Mitochondrion</keyword>
<sequence>MASSNFLAKSRVEILLCQKILHKKVHASFYFISPSINLQKRSYVSVTLPVHFAAAKGTTGKKPGVKAGGRAAPSKKKSGFKQTKKAAVQVKKTNVGPGFAKVNEKYYQPLPVVDLDEMYPEVFLRDNVGKVYTMTDSVLSKIKTFRLPPALNHEFEFFSRPSLVIRESSVKLVDLLDVSSNLPTGELGTGKSTLLLQAVCYTLSSNWIVIYLSHAISYVNSSSAYQKIEATGEFVQPALAQKLLQQINFVNRSILQNIKLKQSHQIQRHIVKQDSPITQLIEYGVREESVAFDKRGAIIGAISNAFPPVQSKILDFSLRLDEPSPWIPYSQSLLSYAKGLQRFDVAGYSKDEARAVFDFYSKSSLFYQEPTDRYFAKKYITSDGNARKFYLDCISVFQ</sequence>
<comment type="caution">
    <text evidence="9">The sequence shown here is derived from an EMBL/GenBank/DDBJ whole genome shotgun (WGS) entry which is preliminary data.</text>
</comment>
<evidence type="ECO:0000256" key="8">
    <source>
        <dbReference type="SAM" id="MobiDB-lite"/>
    </source>
</evidence>
<dbReference type="AlphaFoldDB" id="A0A9N9A0K0"/>
<evidence type="ECO:0000256" key="1">
    <source>
        <dbReference type="ARBA" id="ARBA00004173"/>
    </source>
</evidence>
<keyword evidence="6" id="KW-0687">Ribonucleoprotein</keyword>
<dbReference type="PANTHER" id="PTHR12810">
    <property type="entry name" value="MITOCHONDRIAL 28S RIBOSOMAL PROTEIN S29"/>
    <property type="match status" value="1"/>
</dbReference>
<evidence type="ECO:0000256" key="5">
    <source>
        <dbReference type="ARBA" id="ARBA00023128"/>
    </source>
</evidence>
<dbReference type="EMBL" id="CAJVPL010000601">
    <property type="protein sequence ID" value="CAG8513483.1"/>
    <property type="molecule type" value="Genomic_DNA"/>
</dbReference>
<evidence type="ECO:0000256" key="3">
    <source>
        <dbReference type="ARBA" id="ARBA00022946"/>
    </source>
</evidence>
<proteinExistence type="inferred from homology"/>
<accession>A0A9N9A0K0</accession>
<evidence type="ECO:0000313" key="9">
    <source>
        <dbReference type="EMBL" id="CAG8513483.1"/>
    </source>
</evidence>
<evidence type="ECO:0000256" key="7">
    <source>
        <dbReference type="ARBA" id="ARBA00035140"/>
    </source>
</evidence>
<evidence type="ECO:0000256" key="6">
    <source>
        <dbReference type="ARBA" id="ARBA00023274"/>
    </source>
</evidence>
<comment type="similarity">
    <text evidence="2">Belongs to the mitochondrion-specific ribosomal protein mS29 family.</text>
</comment>
<dbReference type="Pfam" id="PF10236">
    <property type="entry name" value="DAP3"/>
    <property type="match status" value="2"/>
</dbReference>
<evidence type="ECO:0000256" key="2">
    <source>
        <dbReference type="ARBA" id="ARBA00009863"/>
    </source>
</evidence>
<keyword evidence="3" id="KW-0809">Transit peptide</keyword>
<protein>
    <recommendedName>
        <fullName evidence="7">Small ribosomal subunit protein mS29</fullName>
    </recommendedName>
</protein>
<name>A0A9N9A0K0_9GLOM</name>